<dbReference type="RefSeq" id="WP_160651235.1">
    <property type="nucleotide sequence ID" value="NZ_RSEJ01000010.1"/>
</dbReference>
<feature type="transmembrane region" description="Helical" evidence="1">
    <location>
        <begin position="942"/>
        <end position="964"/>
    </location>
</feature>
<feature type="transmembrane region" description="Helical" evidence="1">
    <location>
        <begin position="16"/>
        <end position="40"/>
    </location>
</feature>
<keyword evidence="1" id="KW-0472">Membrane</keyword>
<dbReference type="Gene3D" id="3.30.70.1440">
    <property type="entry name" value="Multidrug efflux transporter AcrB pore domain"/>
    <property type="match status" value="1"/>
</dbReference>
<organism evidence="2 3">
    <name type="scientific">Photobacterium alginatilyticum</name>
    <dbReference type="NCBI Taxonomy" id="1775171"/>
    <lineage>
        <taxon>Bacteria</taxon>
        <taxon>Pseudomonadati</taxon>
        <taxon>Pseudomonadota</taxon>
        <taxon>Gammaproteobacteria</taxon>
        <taxon>Vibrionales</taxon>
        <taxon>Vibrionaceae</taxon>
        <taxon>Photobacterium</taxon>
    </lineage>
</organism>
<evidence type="ECO:0000256" key="1">
    <source>
        <dbReference type="SAM" id="Phobius"/>
    </source>
</evidence>
<dbReference type="PANTHER" id="PTHR32063:SF33">
    <property type="entry name" value="RND SUPERFAMILY EFFLUX PUMP PERMEASE COMPONENT"/>
    <property type="match status" value="1"/>
</dbReference>
<dbReference type="PANTHER" id="PTHR32063">
    <property type="match status" value="1"/>
</dbReference>
<keyword evidence="3" id="KW-1185">Reference proteome</keyword>
<gene>
    <name evidence="2" type="ORF">EIZ48_11470</name>
</gene>
<dbReference type="InterPro" id="IPR027463">
    <property type="entry name" value="AcrB_DN_DC_subdom"/>
</dbReference>
<keyword evidence="1" id="KW-1133">Transmembrane helix</keyword>
<protein>
    <submittedName>
        <fullName evidence="2">Efflux RND transporter permease subunit</fullName>
    </submittedName>
</protein>
<feature type="transmembrane region" description="Helical" evidence="1">
    <location>
        <begin position="370"/>
        <end position="388"/>
    </location>
</feature>
<evidence type="ECO:0000313" key="2">
    <source>
        <dbReference type="EMBL" id="NBI53196.1"/>
    </source>
</evidence>
<dbReference type="InterPro" id="IPR001036">
    <property type="entry name" value="Acrflvin-R"/>
</dbReference>
<feature type="transmembrane region" description="Helical" evidence="1">
    <location>
        <begin position="444"/>
        <end position="466"/>
    </location>
</feature>
<dbReference type="Pfam" id="PF00873">
    <property type="entry name" value="ACR_tran"/>
    <property type="match status" value="1"/>
</dbReference>
<dbReference type="Proteomes" id="UP000738517">
    <property type="component" value="Unassembled WGS sequence"/>
</dbReference>
<dbReference type="SUPFAM" id="SSF82714">
    <property type="entry name" value="Multidrug efflux transporter AcrB TolC docking domain, DN and DC subdomains"/>
    <property type="match status" value="2"/>
</dbReference>
<keyword evidence="1" id="KW-0812">Transmembrane</keyword>
<dbReference type="Gene3D" id="3.30.2090.10">
    <property type="entry name" value="Multidrug efflux transporter AcrB TolC docking domain, DN and DC subdomains"/>
    <property type="match status" value="2"/>
</dbReference>
<evidence type="ECO:0000313" key="3">
    <source>
        <dbReference type="Proteomes" id="UP000738517"/>
    </source>
</evidence>
<dbReference type="SUPFAM" id="SSF82693">
    <property type="entry name" value="Multidrug efflux transporter AcrB pore domain, PN1, PN2, PC1 and PC2 subdomains"/>
    <property type="match status" value="1"/>
</dbReference>
<feature type="transmembrane region" description="Helical" evidence="1">
    <location>
        <begin position="992"/>
        <end position="1009"/>
    </location>
</feature>
<name>A0ABW9YIU1_9GAMM</name>
<accession>A0ABW9YIU1</accession>
<reference evidence="2 3" key="1">
    <citation type="journal article" date="2017" name="Int. J. Syst. Evol. Microbiol.">
        <title>Photobacterium alginatilyticum sp. nov., a marine bacterium isolated from bottom seawater.</title>
        <authorList>
            <person name="Wang X."/>
            <person name="Wang Y."/>
            <person name="Yang X."/>
            <person name="Sun H."/>
            <person name="Li B."/>
            <person name="Zhang X.H."/>
        </authorList>
    </citation>
    <scope>NUCLEOTIDE SEQUENCE [LARGE SCALE GENOMIC DNA]</scope>
    <source>
        <strain evidence="2 3">P03D4</strain>
    </source>
</reference>
<dbReference type="Gene3D" id="3.30.70.1430">
    <property type="entry name" value="Multidrug efflux transporter AcrB pore domain"/>
    <property type="match status" value="2"/>
</dbReference>
<feature type="transmembrane region" description="Helical" evidence="1">
    <location>
        <begin position="547"/>
        <end position="565"/>
    </location>
</feature>
<dbReference type="Gene3D" id="3.30.70.1320">
    <property type="entry name" value="Multidrug efflux transporter AcrB pore domain like"/>
    <property type="match status" value="1"/>
</dbReference>
<dbReference type="SUPFAM" id="SSF82866">
    <property type="entry name" value="Multidrug efflux transporter AcrB transmembrane domain"/>
    <property type="match status" value="2"/>
</dbReference>
<feature type="transmembrane region" description="Helical" evidence="1">
    <location>
        <begin position="891"/>
        <end position="910"/>
    </location>
</feature>
<feature type="transmembrane region" description="Helical" evidence="1">
    <location>
        <begin position="343"/>
        <end position="364"/>
    </location>
</feature>
<feature type="transmembrane region" description="Helical" evidence="1">
    <location>
        <begin position="917"/>
        <end position="936"/>
    </location>
</feature>
<dbReference type="Gene3D" id="1.20.1640.10">
    <property type="entry name" value="Multidrug efflux transporter AcrB transmembrane domain"/>
    <property type="match status" value="2"/>
</dbReference>
<dbReference type="PRINTS" id="PR00702">
    <property type="entry name" value="ACRIFLAVINRP"/>
</dbReference>
<sequence length="1071" mass="116785">MTSPQDIAAAKQSGGIIGWFAINSVAANLLLVSMIVLGIMSLNSIRKEAFPSMEPNVITVSVNYDSGDAKQAEEGIAIKIEDALETVPGIKRITSTSDANGSSVRIEKLSDYELETLLTDVKTKVDAIYNFPADAENPVIDKARMQDHALWVQLYGDADRATLQALAEKLKADLLAQSSIRDLEIKGKSEPIISVEVDEGQLQAYGLSLSDIATAINAESSTILTTSLRNGEKVVRLKAAEQAYQAAEFARIPLVTTAQGTIITLGDVASVTEAFEDDPFTLSRYQQTNGMGIEIVMDEYGDVTQIVEQAKQVVENWHQRGLLPANVELVTWYDKSTLIKDRLSLLTSNALTGIALVFIVLALFLNLRVAFWVAAGLPFVFFGTLFFMGDSFTGLTINEMTTFGFIMALGIVVDDAVVVGESVYATRRQDGDTLANTIKGTLKVAVPTLFGVLTTVAAFMSLSNVTGDLGQIYAQFGTVVTICLLLSVVESKLILPSHLAHLNTHRQIPQGIKGWWARIQHGADSGLMWFNRRIYCPVIEWALNFRYAVILAFIALMVLVAGMPMTGSVRVAFFPDIPGDVVTADLSMQNDASFGQTNRNLLKLEQAALQADRNLIARKANGNPTANSSDTGLLAKSGITSLQIIAEDDSSGKLQVELTSDGLYTSTEFEQEWERLSGSPEGVKKLKFLSSFEMVDNFKVELKAWDDATVRQAGLKFKDLLAQTPGVSGIDDNLNPGLPQIRFELTEQGRTLGMDTANLSQQVLQSFGGEIVQRYQRNKDEVKVRVRYPEQKRQNMADIMQSRVRTPDGTVVPLSTVANVVSEYQQDEITRIDSLRAIYITAVVDKAIVAPNELVARLQQDIVPELQRQYPDLSVHFAGEAEQQQEATSSMGNMFIVALLAIYVLLAVPLKSYIQPLLIMTAIPFGIVGAILGHWWNDLTISILSLNGILALSGVVVNDSLLLVSRFNELREDASIPVKQAIKEACSGRLRAVLLTSVTTFAGLTPLLGETSMQAQFLIPAAASLGYGILFATLITLILIPALLLIQCEIKSLLAKLVNMTKQENKVAEVC</sequence>
<proteinExistence type="predicted"/>
<feature type="transmembrane region" description="Helical" evidence="1">
    <location>
        <begin position="1021"/>
        <end position="1046"/>
    </location>
</feature>
<dbReference type="EMBL" id="RSEJ01000010">
    <property type="protein sequence ID" value="NBI53196.1"/>
    <property type="molecule type" value="Genomic_DNA"/>
</dbReference>
<comment type="caution">
    <text evidence="2">The sequence shown here is derived from an EMBL/GenBank/DDBJ whole genome shotgun (WGS) entry which is preliminary data.</text>
</comment>